<keyword evidence="1" id="KW-0812">Transmembrane</keyword>
<feature type="transmembrane region" description="Helical" evidence="1">
    <location>
        <begin position="198"/>
        <end position="222"/>
    </location>
</feature>
<feature type="chain" id="PRO_5043965077" evidence="2">
    <location>
        <begin position="28"/>
        <end position="294"/>
    </location>
</feature>
<sequence>MMGMIRCLICCIIISLTLFLFPTTAAAASHPSFPFLLSLTSQCPLSLHPTKSLQYVNGDYLERALATKGKNSYTAVLFYASWCPFSQAAHVNFKALSYMYPHIEHLAVEQSSAMPSLFSRYGIHSLPTILMVNQNSRKRFHGSAELDPLIEFYQKTTGSEPVHYVILDQSESSVSSQKTIMQSWIGASMEEIFAREPYLILSVLFIIIRFLIYVAPRILYALRPIWVSYRPRINLEIFGETRQILGHILHIIDLKRIWSKLRLCKTRNFHRGARNAQVWASLASVSLGKTSTSS</sequence>
<dbReference type="InterPro" id="IPR013766">
    <property type="entry name" value="Thioredoxin_domain"/>
</dbReference>
<feature type="domain" description="Thioredoxin" evidence="3">
    <location>
        <begin position="42"/>
        <end position="158"/>
    </location>
</feature>
<name>A0AAV1D2H5_OLDCO</name>
<proteinExistence type="predicted"/>
<keyword evidence="1" id="KW-1133">Transmembrane helix</keyword>
<dbReference type="InterPro" id="IPR044794">
    <property type="entry name" value="APRL5/7"/>
</dbReference>
<organism evidence="4 5">
    <name type="scientific">Oldenlandia corymbosa var. corymbosa</name>
    <dbReference type="NCBI Taxonomy" id="529605"/>
    <lineage>
        <taxon>Eukaryota</taxon>
        <taxon>Viridiplantae</taxon>
        <taxon>Streptophyta</taxon>
        <taxon>Embryophyta</taxon>
        <taxon>Tracheophyta</taxon>
        <taxon>Spermatophyta</taxon>
        <taxon>Magnoliopsida</taxon>
        <taxon>eudicotyledons</taxon>
        <taxon>Gunneridae</taxon>
        <taxon>Pentapetalae</taxon>
        <taxon>asterids</taxon>
        <taxon>lamiids</taxon>
        <taxon>Gentianales</taxon>
        <taxon>Rubiaceae</taxon>
        <taxon>Rubioideae</taxon>
        <taxon>Spermacoceae</taxon>
        <taxon>Hedyotis-Oldenlandia complex</taxon>
        <taxon>Oldenlandia</taxon>
    </lineage>
</organism>
<dbReference type="SUPFAM" id="SSF52833">
    <property type="entry name" value="Thioredoxin-like"/>
    <property type="match status" value="1"/>
</dbReference>
<keyword evidence="5" id="KW-1185">Reference proteome</keyword>
<dbReference type="InterPro" id="IPR036249">
    <property type="entry name" value="Thioredoxin-like_sf"/>
</dbReference>
<evidence type="ECO:0000256" key="1">
    <source>
        <dbReference type="SAM" id="Phobius"/>
    </source>
</evidence>
<dbReference type="Pfam" id="PF00085">
    <property type="entry name" value="Thioredoxin"/>
    <property type="match status" value="1"/>
</dbReference>
<dbReference type="PROSITE" id="PS51352">
    <property type="entry name" value="THIOREDOXIN_2"/>
    <property type="match status" value="1"/>
</dbReference>
<dbReference type="AlphaFoldDB" id="A0AAV1D2H5"/>
<dbReference type="PANTHER" id="PTHR47126:SF3">
    <property type="entry name" value="5'-ADENYLYLSULFATE REDUCTASE-LIKE 5"/>
    <property type="match status" value="1"/>
</dbReference>
<feature type="signal peptide" evidence="2">
    <location>
        <begin position="1"/>
        <end position="27"/>
    </location>
</feature>
<gene>
    <name evidence="4" type="ORF">OLC1_LOCUS10728</name>
</gene>
<reference evidence="4" key="1">
    <citation type="submission" date="2023-03" db="EMBL/GenBank/DDBJ databases">
        <authorList>
            <person name="Julca I."/>
        </authorList>
    </citation>
    <scope>NUCLEOTIDE SEQUENCE</scope>
</reference>
<dbReference type="Proteomes" id="UP001161247">
    <property type="component" value="Chromosome 3"/>
</dbReference>
<evidence type="ECO:0000259" key="3">
    <source>
        <dbReference type="PROSITE" id="PS51352"/>
    </source>
</evidence>
<dbReference type="EMBL" id="OX459120">
    <property type="protein sequence ID" value="CAI9101042.1"/>
    <property type="molecule type" value="Genomic_DNA"/>
</dbReference>
<dbReference type="PANTHER" id="PTHR47126">
    <property type="entry name" value="5'-ADENYLYLSULFATE REDUCTASE-LIKE 7"/>
    <property type="match status" value="1"/>
</dbReference>
<evidence type="ECO:0000313" key="4">
    <source>
        <dbReference type="EMBL" id="CAI9101042.1"/>
    </source>
</evidence>
<evidence type="ECO:0000256" key="2">
    <source>
        <dbReference type="SAM" id="SignalP"/>
    </source>
</evidence>
<accession>A0AAV1D2H5</accession>
<keyword evidence="1" id="KW-0472">Membrane</keyword>
<evidence type="ECO:0000313" key="5">
    <source>
        <dbReference type="Proteomes" id="UP001161247"/>
    </source>
</evidence>
<protein>
    <submittedName>
        <fullName evidence="4">OLC1v1038268C1</fullName>
    </submittedName>
</protein>
<keyword evidence="2" id="KW-0732">Signal</keyword>
<dbReference type="Gene3D" id="3.40.30.10">
    <property type="entry name" value="Glutaredoxin"/>
    <property type="match status" value="1"/>
</dbReference>